<gene>
    <name evidence="3" type="ORF">HNR50_003704</name>
</gene>
<dbReference type="InterPro" id="IPR001940">
    <property type="entry name" value="Peptidase_S1C"/>
</dbReference>
<organism evidence="3 4">
    <name type="scientific">Spirochaeta isovalerica</name>
    <dbReference type="NCBI Taxonomy" id="150"/>
    <lineage>
        <taxon>Bacteria</taxon>
        <taxon>Pseudomonadati</taxon>
        <taxon>Spirochaetota</taxon>
        <taxon>Spirochaetia</taxon>
        <taxon>Spirochaetales</taxon>
        <taxon>Spirochaetaceae</taxon>
        <taxon>Spirochaeta</taxon>
    </lineage>
</organism>
<dbReference type="AlphaFoldDB" id="A0A841REH6"/>
<dbReference type="Gene3D" id="2.60.120.380">
    <property type="match status" value="1"/>
</dbReference>
<evidence type="ECO:0000313" key="4">
    <source>
        <dbReference type="Proteomes" id="UP000587760"/>
    </source>
</evidence>
<evidence type="ECO:0000256" key="1">
    <source>
        <dbReference type="ARBA" id="ARBA00022670"/>
    </source>
</evidence>
<keyword evidence="4" id="KW-1185">Reference proteome</keyword>
<sequence length="495" mass="55034">MSKPVKYIMTIFLVTFLIAPLQAWDKRNSGGFIQPGRRISSAIDLTGEQISYSYKTFKIRVADNVFAMDIQIENSPADLDIYVNFDREIANYDEVDFASTLELYNESINLSRMSSVPLQTGVYYIDIVYPLERLPLIGNKESNRIPFGLTVNLETLDEPVVLIPDQPVKSSLSSGEGMMKLFAVDLTGNEEALRIDLFGTTMDLDMYVSHGNIPMSPENADYLRESYLGEESLVIDSTAPRPLKPGRYYISVFDMIEDDLTDEFSIIVSRTAKPPEILMAYPELPRWDTPLDRALYSTVEISTESGSGSGCLVSPRGHIITGLHVITTGSGEIANELYVALNLSPYDPPRVLFKAELIDIRHDEDLAFLKISEGLYGQDLPEGYNFPFFFLAEDRPVKIGQELRFLGYPQIGGEGSRVSISLTRGLVSGFNRTDYGYLIKTDGEINGGNSGGAAFNSSYELVGFPMSVISDDGGQIAYIHPLSLIPEEWMKILGE</sequence>
<protein>
    <submittedName>
        <fullName evidence="3">S1-C subfamily serine protease</fullName>
    </submittedName>
</protein>
<keyword evidence="1 3" id="KW-0645">Protease</keyword>
<dbReference type="PANTHER" id="PTHR43343:SF3">
    <property type="entry name" value="PROTEASE DO-LIKE 8, CHLOROPLASTIC"/>
    <property type="match status" value="1"/>
</dbReference>
<dbReference type="Proteomes" id="UP000587760">
    <property type="component" value="Unassembled WGS sequence"/>
</dbReference>
<keyword evidence="2" id="KW-0378">Hydrolase</keyword>
<dbReference type="Gene3D" id="2.40.10.120">
    <property type="match status" value="1"/>
</dbReference>
<name>A0A841REH6_9SPIO</name>
<evidence type="ECO:0000256" key="2">
    <source>
        <dbReference type="ARBA" id="ARBA00022801"/>
    </source>
</evidence>
<dbReference type="RefSeq" id="WP_184748254.1">
    <property type="nucleotide sequence ID" value="NZ_JACHGJ010000009.1"/>
</dbReference>
<comment type="caution">
    <text evidence="3">The sequence shown here is derived from an EMBL/GenBank/DDBJ whole genome shotgun (WGS) entry which is preliminary data.</text>
</comment>
<proteinExistence type="predicted"/>
<dbReference type="EMBL" id="JACHGJ010000009">
    <property type="protein sequence ID" value="MBB6482016.1"/>
    <property type="molecule type" value="Genomic_DNA"/>
</dbReference>
<dbReference type="GO" id="GO:0004252">
    <property type="term" value="F:serine-type endopeptidase activity"/>
    <property type="evidence" value="ECO:0007669"/>
    <property type="project" value="InterPro"/>
</dbReference>
<accession>A0A841REH6</accession>
<dbReference type="InterPro" id="IPR051201">
    <property type="entry name" value="Chloro_Bact_Ser_Proteases"/>
</dbReference>
<dbReference type="PANTHER" id="PTHR43343">
    <property type="entry name" value="PEPTIDASE S12"/>
    <property type="match status" value="1"/>
</dbReference>
<dbReference type="PRINTS" id="PR00834">
    <property type="entry name" value="PROTEASES2C"/>
</dbReference>
<reference evidence="3 4" key="1">
    <citation type="submission" date="2020-08" db="EMBL/GenBank/DDBJ databases">
        <title>Genomic Encyclopedia of Type Strains, Phase IV (KMG-IV): sequencing the most valuable type-strain genomes for metagenomic binning, comparative biology and taxonomic classification.</title>
        <authorList>
            <person name="Goeker M."/>
        </authorList>
    </citation>
    <scope>NUCLEOTIDE SEQUENCE [LARGE SCALE GENOMIC DNA]</scope>
    <source>
        <strain evidence="3 4">DSM 2461</strain>
    </source>
</reference>
<dbReference type="InterPro" id="IPR009003">
    <property type="entry name" value="Peptidase_S1_PA"/>
</dbReference>
<dbReference type="SUPFAM" id="SSF50494">
    <property type="entry name" value="Trypsin-like serine proteases"/>
    <property type="match status" value="1"/>
</dbReference>
<evidence type="ECO:0000313" key="3">
    <source>
        <dbReference type="EMBL" id="MBB6482016.1"/>
    </source>
</evidence>
<dbReference type="Pfam" id="PF13365">
    <property type="entry name" value="Trypsin_2"/>
    <property type="match status" value="1"/>
</dbReference>
<dbReference type="GO" id="GO:0006508">
    <property type="term" value="P:proteolysis"/>
    <property type="evidence" value="ECO:0007669"/>
    <property type="project" value="UniProtKB-KW"/>
</dbReference>